<proteinExistence type="inferred from homology"/>
<evidence type="ECO:0000256" key="6">
    <source>
        <dbReference type="ARBA" id="ARBA00034021"/>
    </source>
</evidence>
<dbReference type="GO" id="GO:0004252">
    <property type="term" value="F:serine-type endopeptidase activity"/>
    <property type="evidence" value="ECO:0007669"/>
    <property type="project" value="UniProtKB-EC"/>
</dbReference>
<dbReference type="InterPro" id="IPR001907">
    <property type="entry name" value="ClpP"/>
</dbReference>
<dbReference type="EMBL" id="JAQLOI010000001">
    <property type="protein sequence ID" value="MDB1124490.1"/>
    <property type="molecule type" value="Genomic_DNA"/>
</dbReference>
<evidence type="ECO:0000256" key="1">
    <source>
        <dbReference type="ARBA" id="ARBA00007039"/>
    </source>
</evidence>
<evidence type="ECO:0000256" key="2">
    <source>
        <dbReference type="ARBA" id="ARBA00022490"/>
    </source>
</evidence>
<keyword evidence="2 7" id="KW-0963">Cytoplasm</keyword>
<dbReference type="Gene3D" id="3.90.226.10">
    <property type="entry name" value="2-enoyl-CoA Hydratase, Chain A, domain 1"/>
    <property type="match status" value="1"/>
</dbReference>
<dbReference type="Pfam" id="PF00574">
    <property type="entry name" value="CLP_protease"/>
    <property type="match status" value="1"/>
</dbReference>
<keyword evidence="4 7" id="KW-0378">Hydrolase</keyword>
<comment type="similarity">
    <text evidence="1 7 12">Belongs to the peptidase S14 family.</text>
</comment>
<dbReference type="CDD" id="cd07017">
    <property type="entry name" value="S14_ClpP_2"/>
    <property type="match status" value="1"/>
</dbReference>
<keyword evidence="3 7" id="KW-0645">Protease</keyword>
<comment type="function">
    <text evidence="7 11">Cleaves peptides in various proteins in a process that requires ATP hydrolysis. Has a chymotrypsin-like activity. Plays a major role in the degradation of misfolded proteins.</text>
</comment>
<evidence type="ECO:0000256" key="9">
    <source>
        <dbReference type="PROSITE-ProRule" id="PRU10086"/>
    </source>
</evidence>
<gene>
    <name evidence="7 13" type="primary">clpP</name>
    <name evidence="13" type="ORF">PGX00_12840</name>
</gene>
<dbReference type="NCBIfam" id="TIGR00493">
    <property type="entry name" value="clpP"/>
    <property type="match status" value="1"/>
</dbReference>
<keyword evidence="5 7" id="KW-0720">Serine protease</keyword>
<evidence type="ECO:0000256" key="3">
    <source>
        <dbReference type="ARBA" id="ARBA00022670"/>
    </source>
</evidence>
<sequence>MSYQEKNVMSPIIDALVPMVVEQTSRGERSYDIYSRLLKERVIFLTGQVEDHMANLVVAQLLFLESENPDKDIFLYINSPGGSVTAGMSIYDTMQFIKPNISTVCMGQACSMGAFLLAGGAQGKRYCLPNSRVMIHQPLGGFQGQASDIQIHAQEILTIKQKLNKLLAEHTGQPIEVVEKDTDRDNFMSADQAVEYGLVDAVLNHRGE</sequence>
<comment type="subcellular location">
    <subcellularLocation>
        <location evidence="7">Cytoplasm</location>
    </subcellularLocation>
</comment>
<comment type="caution">
    <text evidence="13">The sequence shown here is derived from an EMBL/GenBank/DDBJ whole genome shotgun (WGS) entry which is preliminary data.</text>
</comment>
<evidence type="ECO:0000256" key="8">
    <source>
        <dbReference type="PROSITE-ProRule" id="PRU10085"/>
    </source>
</evidence>
<evidence type="ECO:0000256" key="11">
    <source>
        <dbReference type="RuleBase" id="RU000550"/>
    </source>
</evidence>
<organism evidence="13 14">
    <name type="scientific">Vibrio algarum</name>
    <dbReference type="NCBI Taxonomy" id="3020714"/>
    <lineage>
        <taxon>Bacteria</taxon>
        <taxon>Pseudomonadati</taxon>
        <taxon>Pseudomonadota</taxon>
        <taxon>Gammaproteobacteria</taxon>
        <taxon>Vibrionales</taxon>
        <taxon>Vibrionaceae</taxon>
        <taxon>Vibrio</taxon>
    </lineage>
</organism>
<dbReference type="NCBIfam" id="NF001368">
    <property type="entry name" value="PRK00277.1"/>
    <property type="match status" value="1"/>
</dbReference>
<evidence type="ECO:0000256" key="5">
    <source>
        <dbReference type="ARBA" id="ARBA00022825"/>
    </source>
</evidence>
<dbReference type="InterPro" id="IPR018215">
    <property type="entry name" value="ClpP_Ser_AS"/>
</dbReference>
<name>A0ABT4YSF9_9VIBR</name>
<dbReference type="HAMAP" id="MF_00444">
    <property type="entry name" value="ClpP"/>
    <property type="match status" value="1"/>
</dbReference>
<dbReference type="EC" id="3.4.21.92" evidence="7 10"/>
<evidence type="ECO:0000256" key="4">
    <source>
        <dbReference type="ARBA" id="ARBA00022801"/>
    </source>
</evidence>
<evidence type="ECO:0000313" key="13">
    <source>
        <dbReference type="EMBL" id="MDB1124490.1"/>
    </source>
</evidence>
<keyword evidence="14" id="KW-1185">Reference proteome</keyword>
<dbReference type="PROSITE" id="PS00382">
    <property type="entry name" value="CLP_PROTEASE_HIS"/>
    <property type="match status" value="1"/>
</dbReference>
<evidence type="ECO:0000256" key="10">
    <source>
        <dbReference type="RuleBase" id="RU000549"/>
    </source>
</evidence>
<dbReference type="RefSeq" id="WP_272137022.1">
    <property type="nucleotide sequence ID" value="NZ_JAQLOI010000001.1"/>
</dbReference>
<feature type="active site" evidence="7 9">
    <location>
        <position position="136"/>
    </location>
</feature>
<dbReference type="InterPro" id="IPR029045">
    <property type="entry name" value="ClpP/crotonase-like_dom_sf"/>
</dbReference>
<feature type="active site" description="Nucleophile" evidence="7">
    <location>
        <position position="111"/>
    </location>
</feature>
<dbReference type="Proteomes" id="UP001210678">
    <property type="component" value="Unassembled WGS sequence"/>
</dbReference>
<dbReference type="PANTHER" id="PTHR10381:SF70">
    <property type="entry name" value="ATP-DEPENDENT CLP PROTEASE PROTEOLYTIC SUBUNIT"/>
    <property type="match status" value="1"/>
</dbReference>
<evidence type="ECO:0000256" key="12">
    <source>
        <dbReference type="RuleBase" id="RU003567"/>
    </source>
</evidence>
<dbReference type="PRINTS" id="PR00127">
    <property type="entry name" value="CLPPROTEASEP"/>
</dbReference>
<feature type="active site" evidence="8">
    <location>
        <position position="111"/>
    </location>
</feature>
<dbReference type="PANTHER" id="PTHR10381">
    <property type="entry name" value="ATP-DEPENDENT CLP PROTEASE PROTEOLYTIC SUBUNIT"/>
    <property type="match status" value="1"/>
</dbReference>
<reference evidence="13 14" key="1">
    <citation type="submission" date="2023-01" db="EMBL/GenBank/DDBJ databases">
        <title>Vibrio sp. KJ40-1 sp.nov, isolated from marine algae.</title>
        <authorList>
            <person name="Butt M."/>
            <person name="Kim J.M.J."/>
            <person name="Jeon C.O.C."/>
        </authorList>
    </citation>
    <scope>NUCLEOTIDE SEQUENCE [LARGE SCALE GENOMIC DNA]</scope>
    <source>
        <strain evidence="13 14">KJ40-1</strain>
    </source>
</reference>
<comment type="subunit">
    <text evidence="7">Fourteen ClpP subunits assemble into 2 heptameric rings which stack back to back to give a disk-like structure with a central cavity, resembling the structure of eukaryotic proteasomes.</text>
</comment>
<dbReference type="PROSITE" id="PS00381">
    <property type="entry name" value="CLP_PROTEASE_SER"/>
    <property type="match status" value="1"/>
</dbReference>
<dbReference type="SUPFAM" id="SSF52096">
    <property type="entry name" value="ClpP/crotonase"/>
    <property type="match status" value="1"/>
</dbReference>
<accession>A0ABT4YSF9</accession>
<evidence type="ECO:0000256" key="7">
    <source>
        <dbReference type="HAMAP-Rule" id="MF_00444"/>
    </source>
</evidence>
<dbReference type="InterPro" id="IPR033135">
    <property type="entry name" value="ClpP_His_AS"/>
</dbReference>
<evidence type="ECO:0000313" key="14">
    <source>
        <dbReference type="Proteomes" id="UP001210678"/>
    </source>
</evidence>
<dbReference type="InterPro" id="IPR023562">
    <property type="entry name" value="ClpP/TepA"/>
</dbReference>
<comment type="catalytic activity">
    <reaction evidence="6 7 9">
        <text>Hydrolysis of proteins to small peptides in the presence of ATP and magnesium. alpha-casein is the usual test substrate. In the absence of ATP, only oligopeptides shorter than five residues are hydrolyzed (such as succinyl-Leu-Tyr-|-NHMec, and Leu-Tyr-Leu-|-Tyr-Trp, in which cleavage of the -Tyr-|-Leu- and -Tyr-|-Trp bonds also occurs).</text>
        <dbReference type="EC" id="3.4.21.92"/>
    </reaction>
</comment>
<dbReference type="NCBIfam" id="NF009205">
    <property type="entry name" value="PRK12553.1"/>
    <property type="match status" value="1"/>
</dbReference>
<protein>
    <recommendedName>
        <fullName evidence="7 12">ATP-dependent Clp protease proteolytic subunit</fullName>
        <ecNumber evidence="7 10">3.4.21.92</ecNumber>
    </recommendedName>
    <alternativeName>
        <fullName evidence="7">Endopeptidase Clp</fullName>
    </alternativeName>
</protein>